<accession>A0A1Y2GPK4</accession>
<keyword evidence="1" id="KW-0472">Membrane</keyword>
<proteinExistence type="predicted"/>
<keyword evidence="3" id="KW-1185">Reference proteome</keyword>
<feature type="transmembrane region" description="Helical" evidence="1">
    <location>
        <begin position="71"/>
        <end position="94"/>
    </location>
</feature>
<organism evidence="2 3">
    <name type="scientific">Lobosporangium transversale</name>
    <dbReference type="NCBI Taxonomy" id="64571"/>
    <lineage>
        <taxon>Eukaryota</taxon>
        <taxon>Fungi</taxon>
        <taxon>Fungi incertae sedis</taxon>
        <taxon>Mucoromycota</taxon>
        <taxon>Mortierellomycotina</taxon>
        <taxon>Mortierellomycetes</taxon>
        <taxon>Mortierellales</taxon>
        <taxon>Mortierellaceae</taxon>
        <taxon>Lobosporangium</taxon>
    </lineage>
</organism>
<evidence type="ECO:0000313" key="2">
    <source>
        <dbReference type="EMBL" id="ORZ18219.1"/>
    </source>
</evidence>
<evidence type="ECO:0000256" key="1">
    <source>
        <dbReference type="SAM" id="Phobius"/>
    </source>
</evidence>
<sequence>MFIPLSFLALKAILSLCQIVIVGGFGAILGIYSRFGGEYANSIRWVRQGGYFEMSSLLLHFPKRIPIRAKIAMVVAFIMALLVSLADKAVWAFVKRSQEPRFISTSVISTPQHIISVPWTTFSGWSTSMRAGTSIVETMKQMLGDHKRIPSAVPGRLYEPTISSYEESCKQLDLNVHYDMDYNTTLTNGSCSTVYLMAPIINSVRNNTNVNIVKRSSDQWSISVPIKTSPEQLHRINWIVIQEYKNQTCIVSNPNTYHGSAASNSMDNLPATSALKCIHQTGDISIVTVTSTEFSARTTQKFRQVSTKIFGEYNDMFRAMEAHASNPTLTTSQQLLVEVQIVDSTVYTLICYWGQVSPPKSTTWKCTYLIFDAVVLKPQVPNAEIAKARGNRPLSKLPEESTTNILISHSPSIVNNTLVPIPLSALRIATLEASQYLSSLGQNFYHDWEASRMYIQYDMSDMIEGYEVPDWLFGCVITSVCILFILWVWTEIKLDTVYTSSLYKNVAIEMEDQVHGRAPLLMRFNVSETSLEGVPILESSITMFLTVHEFYINLFLAIFQFVLIGTLGAILAIYSRFGNEYASSVNWSRQGGYREMLMALINSRRNAPRTTLIVLAITLFVSFPIGFAGTGAAWFIRRASKPIDITARYIRTPQFAPVGDYKHFSDWKFPIQYGDNVTEVLSRALSDTKNIANAEDGHLYQPRQKALAQSKAMVTTLSDNRWRMAVPFQGEISVLNTHALPQIDYKGMLCAIPDLYPPFEQTIKDGMINIPRTRTTKCVTGRGEVGVVSFSSVYFQSMKLETFRDIASSVFIEYDEMLQAMESNLNNPSFTTNSTLLAEIQSDEFSVNVLACAVSVSPSSRSIRCSYNIFSTILARAPKIDPVISNTFNASFPRHQEFSNMAIFEHFPKAVEGFPMRISISGLRYSTISITIYMARLGYSFIPDWVSSSLYVLYDIKALERGNEVPTWLIWLVGVITGACIVLWGIVEWKLDYHYTRSLHKIISTKIETQYEARGPKLVRSSFKPLNLYELLDFGTIPTPEQCADTPPSQRVLALIPNQKTLRKNSVIGHFFKSSKEEFQCQVLKDEEIRDISYKESGSGYSRSVHLIQLHGNLYSALQEFRSYQSRVKSIVPLPDPKEVDMLPPTIKTRLDITRNEIVDERLKKLLPHEQEAYEKVLLLLIAFNEVMSNTINLTNFRAAFEMINPYFDTLVSMRLT</sequence>
<feature type="transmembrane region" description="Helical" evidence="1">
    <location>
        <begin position="550"/>
        <end position="574"/>
    </location>
</feature>
<feature type="transmembrane region" description="Helical" evidence="1">
    <location>
        <begin position="12"/>
        <end position="32"/>
    </location>
</feature>
<feature type="transmembrane region" description="Helical" evidence="1">
    <location>
        <begin position="612"/>
        <end position="636"/>
    </location>
</feature>
<name>A0A1Y2GPK4_9FUNG</name>
<gene>
    <name evidence="2" type="ORF">BCR41DRAFT_395457</name>
</gene>
<dbReference type="GeneID" id="33570577"/>
<feature type="transmembrane region" description="Helical" evidence="1">
    <location>
        <begin position="968"/>
        <end position="987"/>
    </location>
</feature>
<dbReference type="InParanoid" id="A0A1Y2GPK4"/>
<dbReference type="RefSeq" id="XP_021882014.1">
    <property type="nucleotide sequence ID" value="XM_022028734.1"/>
</dbReference>
<dbReference type="Proteomes" id="UP000193648">
    <property type="component" value="Unassembled WGS sequence"/>
</dbReference>
<reference evidence="2 3" key="1">
    <citation type="submission" date="2016-07" db="EMBL/GenBank/DDBJ databases">
        <title>Pervasive Adenine N6-methylation of Active Genes in Fungi.</title>
        <authorList>
            <consortium name="DOE Joint Genome Institute"/>
            <person name="Mondo S.J."/>
            <person name="Dannebaum R.O."/>
            <person name="Kuo R.C."/>
            <person name="Labutti K."/>
            <person name="Haridas S."/>
            <person name="Kuo A."/>
            <person name="Salamov A."/>
            <person name="Ahrendt S.R."/>
            <person name="Lipzen A."/>
            <person name="Sullivan W."/>
            <person name="Andreopoulos W.B."/>
            <person name="Clum A."/>
            <person name="Lindquist E."/>
            <person name="Daum C."/>
            <person name="Ramamoorthy G.K."/>
            <person name="Gryganskyi A."/>
            <person name="Culley D."/>
            <person name="Magnuson J.K."/>
            <person name="James T.Y."/>
            <person name="O'Malley M.A."/>
            <person name="Stajich J.E."/>
            <person name="Spatafora J.W."/>
            <person name="Visel A."/>
            <person name="Grigoriev I.V."/>
        </authorList>
    </citation>
    <scope>NUCLEOTIDE SEQUENCE [LARGE SCALE GENOMIC DNA]</scope>
    <source>
        <strain evidence="2 3">NRRL 3116</strain>
    </source>
</reference>
<dbReference type="OrthoDB" id="2447903at2759"/>
<comment type="caution">
    <text evidence="2">The sequence shown here is derived from an EMBL/GenBank/DDBJ whole genome shotgun (WGS) entry which is preliminary data.</text>
</comment>
<keyword evidence="1" id="KW-1133">Transmembrane helix</keyword>
<protein>
    <submittedName>
        <fullName evidence="2">Uncharacterized protein</fullName>
    </submittedName>
</protein>
<dbReference type="EMBL" id="MCFF01000015">
    <property type="protein sequence ID" value="ORZ18219.1"/>
    <property type="molecule type" value="Genomic_DNA"/>
</dbReference>
<dbReference type="AlphaFoldDB" id="A0A1Y2GPK4"/>
<evidence type="ECO:0000313" key="3">
    <source>
        <dbReference type="Proteomes" id="UP000193648"/>
    </source>
</evidence>
<keyword evidence="1" id="KW-0812">Transmembrane</keyword>
<feature type="transmembrane region" description="Helical" evidence="1">
    <location>
        <begin position="471"/>
        <end position="489"/>
    </location>
</feature>